<dbReference type="SUPFAM" id="SSF48317">
    <property type="entry name" value="Acid phosphatase/Vanadium-dependent haloperoxidase"/>
    <property type="match status" value="1"/>
</dbReference>
<keyword evidence="1" id="KW-0472">Membrane</keyword>
<proteinExistence type="predicted"/>
<sequence>MQFPPLVRLREFLPLATLFVPAGLVLGFIMLGNEVKEGETLHLDESVLLALRVPGDLADPIGPTWLELAMKDTTSLGSTTVLTFIMVASIIYLLLSRKREMALLLLVSVGGGTLLSSVLKIAYNRPRPELVAHIVDVSTASFPSGHAMMSAITYLTLGALLASIEPNPRLKTFLMGTAVFLTLAVGVSRVYLGVHYPTDVLAGWVLGSGWAMACLGISRLLGGRGTGSGQDAGTHLDQP</sequence>
<feature type="transmembrane region" description="Helical" evidence="1">
    <location>
        <begin position="12"/>
        <end position="31"/>
    </location>
</feature>
<dbReference type="EC" id="3.6.1.27" evidence="3"/>
<evidence type="ECO:0000313" key="3">
    <source>
        <dbReference type="EMBL" id="MBB3932438.1"/>
    </source>
</evidence>
<protein>
    <submittedName>
        <fullName evidence="3">Undecaprenyl-diphosphatase</fullName>
        <ecNumber evidence="3">3.6.1.27</ecNumber>
    </submittedName>
</protein>
<evidence type="ECO:0000259" key="2">
    <source>
        <dbReference type="SMART" id="SM00014"/>
    </source>
</evidence>
<reference evidence="3 4" key="1">
    <citation type="submission" date="2020-08" db="EMBL/GenBank/DDBJ databases">
        <title>Genomic Encyclopedia of Type Strains, Phase IV (KMG-IV): sequencing the most valuable type-strain genomes for metagenomic binning, comparative biology and taxonomic classification.</title>
        <authorList>
            <person name="Goeker M."/>
        </authorList>
    </citation>
    <scope>NUCLEOTIDE SEQUENCE [LARGE SCALE GENOMIC DNA]</scope>
    <source>
        <strain evidence="3 4">DSM 25966</strain>
    </source>
</reference>
<keyword evidence="1" id="KW-1133">Transmembrane helix</keyword>
<dbReference type="SMART" id="SM00014">
    <property type="entry name" value="acidPPc"/>
    <property type="match status" value="1"/>
</dbReference>
<feature type="transmembrane region" description="Helical" evidence="1">
    <location>
        <begin position="143"/>
        <end position="161"/>
    </location>
</feature>
<feature type="transmembrane region" description="Helical" evidence="1">
    <location>
        <begin position="173"/>
        <end position="194"/>
    </location>
</feature>
<feature type="transmembrane region" description="Helical" evidence="1">
    <location>
        <begin position="102"/>
        <end position="123"/>
    </location>
</feature>
<accession>A0A840AT91</accession>
<dbReference type="RefSeq" id="WP_183400067.1">
    <property type="nucleotide sequence ID" value="NZ_JACIDS010000004.1"/>
</dbReference>
<dbReference type="Gene3D" id="1.20.144.10">
    <property type="entry name" value="Phosphatidic acid phosphatase type 2/haloperoxidase"/>
    <property type="match status" value="2"/>
</dbReference>
<dbReference type="PANTHER" id="PTHR14969:SF13">
    <property type="entry name" value="AT30094P"/>
    <property type="match status" value="1"/>
</dbReference>
<dbReference type="Pfam" id="PF01569">
    <property type="entry name" value="PAP2"/>
    <property type="match status" value="1"/>
</dbReference>
<name>A0A840AT91_9HYPH</name>
<feature type="transmembrane region" description="Helical" evidence="1">
    <location>
        <begin position="200"/>
        <end position="221"/>
    </location>
</feature>
<dbReference type="PANTHER" id="PTHR14969">
    <property type="entry name" value="SPHINGOSINE-1-PHOSPHATE PHOSPHOHYDROLASE"/>
    <property type="match status" value="1"/>
</dbReference>
<dbReference type="GO" id="GO:0050380">
    <property type="term" value="F:undecaprenyl-diphosphatase activity"/>
    <property type="evidence" value="ECO:0007669"/>
    <property type="project" value="UniProtKB-EC"/>
</dbReference>
<feature type="transmembrane region" description="Helical" evidence="1">
    <location>
        <begin position="75"/>
        <end position="95"/>
    </location>
</feature>
<keyword evidence="4" id="KW-1185">Reference proteome</keyword>
<comment type="caution">
    <text evidence="3">The sequence shown here is derived from an EMBL/GenBank/DDBJ whole genome shotgun (WGS) entry which is preliminary data.</text>
</comment>
<gene>
    <name evidence="3" type="ORF">GGR25_003496</name>
</gene>
<evidence type="ECO:0000256" key="1">
    <source>
        <dbReference type="SAM" id="Phobius"/>
    </source>
</evidence>
<dbReference type="EMBL" id="JACIDS010000004">
    <property type="protein sequence ID" value="MBB3932438.1"/>
    <property type="molecule type" value="Genomic_DNA"/>
</dbReference>
<keyword evidence="1" id="KW-0812">Transmembrane</keyword>
<dbReference type="Proteomes" id="UP000553963">
    <property type="component" value="Unassembled WGS sequence"/>
</dbReference>
<feature type="domain" description="Phosphatidic acid phosphatase type 2/haloperoxidase" evidence="2">
    <location>
        <begin position="103"/>
        <end position="215"/>
    </location>
</feature>
<keyword evidence="3" id="KW-0378">Hydrolase</keyword>
<evidence type="ECO:0000313" key="4">
    <source>
        <dbReference type="Proteomes" id="UP000553963"/>
    </source>
</evidence>
<dbReference type="CDD" id="cd03392">
    <property type="entry name" value="PAP2_like_2"/>
    <property type="match status" value="1"/>
</dbReference>
<dbReference type="InterPro" id="IPR000326">
    <property type="entry name" value="PAP2/HPO"/>
</dbReference>
<dbReference type="InterPro" id="IPR036938">
    <property type="entry name" value="PAP2/HPO_sf"/>
</dbReference>
<dbReference type="AlphaFoldDB" id="A0A840AT91"/>
<organism evidence="3 4">
    <name type="scientific">Kaistia hirudinis</name>
    <dbReference type="NCBI Taxonomy" id="1293440"/>
    <lineage>
        <taxon>Bacteria</taxon>
        <taxon>Pseudomonadati</taxon>
        <taxon>Pseudomonadota</taxon>
        <taxon>Alphaproteobacteria</taxon>
        <taxon>Hyphomicrobiales</taxon>
        <taxon>Kaistiaceae</taxon>
        <taxon>Kaistia</taxon>
    </lineage>
</organism>